<dbReference type="EMBL" id="CAAALY010003515">
    <property type="protein sequence ID" value="VEL08254.1"/>
    <property type="molecule type" value="Genomic_DNA"/>
</dbReference>
<reference evidence="1" key="1">
    <citation type="submission" date="2018-11" db="EMBL/GenBank/DDBJ databases">
        <authorList>
            <consortium name="Pathogen Informatics"/>
        </authorList>
    </citation>
    <scope>NUCLEOTIDE SEQUENCE</scope>
</reference>
<dbReference type="AlphaFoldDB" id="A0A3S4ZCV9"/>
<comment type="caution">
    <text evidence="1">The sequence shown here is derived from an EMBL/GenBank/DDBJ whole genome shotgun (WGS) entry which is preliminary data.</text>
</comment>
<dbReference type="OrthoDB" id="4899631at2759"/>
<gene>
    <name evidence="1" type="ORF">PXEA_LOCUS1694</name>
</gene>
<evidence type="ECO:0000313" key="1">
    <source>
        <dbReference type="EMBL" id="VEL08254.1"/>
    </source>
</evidence>
<evidence type="ECO:0000313" key="2">
    <source>
        <dbReference type="Proteomes" id="UP000784294"/>
    </source>
</evidence>
<proteinExistence type="predicted"/>
<protein>
    <submittedName>
        <fullName evidence="1">Uncharacterized protein</fullName>
    </submittedName>
</protein>
<accession>A0A3S4ZCV9</accession>
<dbReference type="Proteomes" id="UP000784294">
    <property type="component" value="Unassembled WGS sequence"/>
</dbReference>
<sequence length="129" mass="15177">MKYQQTGGNDANWMYFGRYRAHNQRICDISFWRHPDTGEPRLLSLGEDRFMVEYDLVNSFPDHLLLLRIDRVDQRALPQCLTLLPRFSPYQEEFACLVNSRSKIKLYNSTTFLCRKTVTAPIEGVPFVK</sequence>
<name>A0A3S4ZCV9_9PLAT</name>
<keyword evidence="2" id="KW-1185">Reference proteome</keyword>
<organism evidence="1 2">
    <name type="scientific">Protopolystoma xenopodis</name>
    <dbReference type="NCBI Taxonomy" id="117903"/>
    <lineage>
        <taxon>Eukaryota</taxon>
        <taxon>Metazoa</taxon>
        <taxon>Spiralia</taxon>
        <taxon>Lophotrochozoa</taxon>
        <taxon>Platyhelminthes</taxon>
        <taxon>Monogenea</taxon>
        <taxon>Polyopisthocotylea</taxon>
        <taxon>Polystomatidea</taxon>
        <taxon>Polystomatidae</taxon>
        <taxon>Protopolystoma</taxon>
    </lineage>
</organism>